<dbReference type="EnsemblProtists" id="EOD23244">
    <property type="protein sequence ID" value="EOD23244"/>
    <property type="gene ID" value="EMIHUDRAFT_444210"/>
</dbReference>
<dbReference type="PaxDb" id="2903-EOD23244"/>
<proteinExistence type="predicted"/>
<evidence type="ECO:0000313" key="1">
    <source>
        <dbReference type="EnsemblProtists" id="EOD23244"/>
    </source>
</evidence>
<keyword evidence="2" id="KW-1185">Reference proteome</keyword>
<dbReference type="RefSeq" id="XP_005775673.1">
    <property type="nucleotide sequence ID" value="XM_005775616.1"/>
</dbReference>
<dbReference type="GeneID" id="17268790"/>
<dbReference type="Proteomes" id="UP000013827">
    <property type="component" value="Unassembled WGS sequence"/>
</dbReference>
<dbReference type="HOGENOM" id="CLU_1889679_0_0_1"/>
<dbReference type="AlphaFoldDB" id="A0A0D3JIA9"/>
<reference evidence="1" key="2">
    <citation type="submission" date="2024-10" db="UniProtKB">
        <authorList>
            <consortium name="EnsemblProtists"/>
        </authorList>
    </citation>
    <scope>IDENTIFICATION</scope>
</reference>
<evidence type="ECO:0000313" key="2">
    <source>
        <dbReference type="Proteomes" id="UP000013827"/>
    </source>
</evidence>
<dbReference type="KEGG" id="ehx:EMIHUDRAFT_444210"/>
<name>A0A0D3JIA9_EMIH1</name>
<organism evidence="1 2">
    <name type="scientific">Emiliania huxleyi (strain CCMP1516)</name>
    <dbReference type="NCBI Taxonomy" id="280463"/>
    <lineage>
        <taxon>Eukaryota</taxon>
        <taxon>Haptista</taxon>
        <taxon>Haptophyta</taxon>
        <taxon>Prymnesiophyceae</taxon>
        <taxon>Isochrysidales</taxon>
        <taxon>Noelaerhabdaceae</taxon>
        <taxon>Emiliania</taxon>
    </lineage>
</organism>
<sequence>MASTQAAIGGRSDLNAAGLYREAARLHLRAGSPRRAIAALAAAPRGDRDGVAACFIGYWEGKAILEEATSGRDAPRRRLRAYRQALEAFRSVGACDSHPATAEAAEAEAEQLEQALGSLLLPGSGSRSGSGGGTL</sequence>
<accession>A0A0D3JIA9</accession>
<protein>
    <submittedName>
        <fullName evidence="1">Uncharacterized protein</fullName>
    </submittedName>
</protein>
<reference evidence="2" key="1">
    <citation type="journal article" date="2013" name="Nature">
        <title>Pan genome of the phytoplankton Emiliania underpins its global distribution.</title>
        <authorList>
            <person name="Read B.A."/>
            <person name="Kegel J."/>
            <person name="Klute M.J."/>
            <person name="Kuo A."/>
            <person name="Lefebvre S.C."/>
            <person name="Maumus F."/>
            <person name="Mayer C."/>
            <person name="Miller J."/>
            <person name="Monier A."/>
            <person name="Salamov A."/>
            <person name="Young J."/>
            <person name="Aguilar M."/>
            <person name="Claverie J.M."/>
            <person name="Frickenhaus S."/>
            <person name="Gonzalez K."/>
            <person name="Herman E.K."/>
            <person name="Lin Y.C."/>
            <person name="Napier J."/>
            <person name="Ogata H."/>
            <person name="Sarno A.F."/>
            <person name="Shmutz J."/>
            <person name="Schroeder D."/>
            <person name="de Vargas C."/>
            <person name="Verret F."/>
            <person name="von Dassow P."/>
            <person name="Valentin K."/>
            <person name="Van de Peer Y."/>
            <person name="Wheeler G."/>
            <person name="Dacks J.B."/>
            <person name="Delwiche C.F."/>
            <person name="Dyhrman S.T."/>
            <person name="Glockner G."/>
            <person name="John U."/>
            <person name="Richards T."/>
            <person name="Worden A.Z."/>
            <person name="Zhang X."/>
            <person name="Grigoriev I.V."/>
            <person name="Allen A.E."/>
            <person name="Bidle K."/>
            <person name="Borodovsky M."/>
            <person name="Bowler C."/>
            <person name="Brownlee C."/>
            <person name="Cock J.M."/>
            <person name="Elias M."/>
            <person name="Gladyshev V.N."/>
            <person name="Groth M."/>
            <person name="Guda C."/>
            <person name="Hadaegh A."/>
            <person name="Iglesias-Rodriguez M.D."/>
            <person name="Jenkins J."/>
            <person name="Jones B.M."/>
            <person name="Lawson T."/>
            <person name="Leese F."/>
            <person name="Lindquist E."/>
            <person name="Lobanov A."/>
            <person name="Lomsadze A."/>
            <person name="Malik S.B."/>
            <person name="Marsh M.E."/>
            <person name="Mackinder L."/>
            <person name="Mock T."/>
            <person name="Mueller-Roeber B."/>
            <person name="Pagarete A."/>
            <person name="Parker M."/>
            <person name="Probert I."/>
            <person name="Quesneville H."/>
            <person name="Raines C."/>
            <person name="Rensing S.A."/>
            <person name="Riano-Pachon D.M."/>
            <person name="Richier S."/>
            <person name="Rokitta S."/>
            <person name="Shiraiwa Y."/>
            <person name="Soanes D.M."/>
            <person name="van der Giezen M."/>
            <person name="Wahlund T.M."/>
            <person name="Williams B."/>
            <person name="Wilson W."/>
            <person name="Wolfe G."/>
            <person name="Wurch L.L."/>
        </authorList>
    </citation>
    <scope>NUCLEOTIDE SEQUENCE</scope>
</reference>